<reference evidence="1 2" key="1">
    <citation type="submission" date="2015-07" db="EMBL/GenBank/DDBJ databases">
        <title>Genome sequencing project for genomic taxonomy and phylogenomics of Bacillus-like bacteria.</title>
        <authorList>
            <person name="Liu B."/>
            <person name="Wang J."/>
            <person name="Zhu Y."/>
            <person name="Liu G."/>
            <person name="Chen Q."/>
            <person name="Chen Z."/>
            <person name="Che J."/>
            <person name="Ge C."/>
            <person name="Shi H."/>
            <person name="Pan Z."/>
            <person name="Liu X."/>
        </authorList>
    </citation>
    <scope>NUCLEOTIDE SEQUENCE [LARGE SCALE GENOMIC DNA]</scope>
    <source>
        <strain evidence="1 2">DSM 54</strain>
    </source>
</reference>
<proteinExistence type="predicted"/>
<sequence length="103" mass="11772">MGWTITGTIYHELKENYKLGHDAAVIALSQVLLEEKLDNFLRKNEINPSGNFNSNIQLAKRNGLISSQVKYPLNESRKLERNKILHPNLIKDSRTLNDLAKKS</sequence>
<gene>
    <name evidence="1" type="ORF">ADM90_01590</name>
</gene>
<dbReference type="PATRIC" id="fig|33935.3.peg.3171"/>
<evidence type="ECO:0000313" key="1">
    <source>
        <dbReference type="EMBL" id="KOY84130.1"/>
    </source>
</evidence>
<dbReference type="RefSeq" id="WP_053993322.1">
    <property type="nucleotide sequence ID" value="NZ_CP065643.1"/>
</dbReference>
<protein>
    <submittedName>
        <fullName evidence="1">Uncharacterized protein</fullName>
    </submittedName>
</protein>
<organism evidence="1 2">
    <name type="scientific">Lysinibacillus macroides</name>
    <dbReference type="NCBI Taxonomy" id="33935"/>
    <lineage>
        <taxon>Bacteria</taxon>
        <taxon>Bacillati</taxon>
        <taxon>Bacillota</taxon>
        <taxon>Bacilli</taxon>
        <taxon>Bacillales</taxon>
        <taxon>Bacillaceae</taxon>
        <taxon>Lysinibacillus</taxon>
    </lineage>
</organism>
<dbReference type="AlphaFoldDB" id="A0A0M9DNR8"/>
<dbReference type="EMBL" id="LGCI01000002">
    <property type="protein sequence ID" value="KOY84130.1"/>
    <property type="molecule type" value="Genomic_DNA"/>
</dbReference>
<name>A0A0M9DNR8_9BACI</name>
<evidence type="ECO:0000313" key="2">
    <source>
        <dbReference type="Proteomes" id="UP000037977"/>
    </source>
</evidence>
<dbReference type="Proteomes" id="UP000037977">
    <property type="component" value="Unassembled WGS sequence"/>
</dbReference>
<accession>A0A0M9DNR8</accession>
<keyword evidence="2" id="KW-1185">Reference proteome</keyword>
<comment type="caution">
    <text evidence="1">The sequence shown here is derived from an EMBL/GenBank/DDBJ whole genome shotgun (WGS) entry which is preliminary data.</text>
</comment>